<dbReference type="AlphaFoldDB" id="A0A814P986"/>
<dbReference type="Gene3D" id="3.40.50.1820">
    <property type="entry name" value="alpha/beta hydrolase"/>
    <property type="match status" value="1"/>
</dbReference>
<dbReference type="InterPro" id="IPR029058">
    <property type="entry name" value="AB_hydrolase_fold"/>
</dbReference>
<dbReference type="Proteomes" id="UP000663891">
    <property type="component" value="Unassembled WGS sequence"/>
</dbReference>
<evidence type="ECO:0000313" key="4">
    <source>
        <dbReference type="Proteomes" id="UP000663891"/>
    </source>
</evidence>
<dbReference type="Pfam" id="PF12697">
    <property type="entry name" value="Abhydrolase_6"/>
    <property type="match status" value="1"/>
</dbReference>
<organism evidence="3 4">
    <name type="scientific">Adineta steineri</name>
    <dbReference type="NCBI Taxonomy" id="433720"/>
    <lineage>
        <taxon>Eukaryota</taxon>
        <taxon>Metazoa</taxon>
        <taxon>Spiralia</taxon>
        <taxon>Gnathifera</taxon>
        <taxon>Rotifera</taxon>
        <taxon>Eurotatoria</taxon>
        <taxon>Bdelloidea</taxon>
        <taxon>Adinetida</taxon>
        <taxon>Adinetidae</taxon>
        <taxon>Adineta</taxon>
    </lineage>
</organism>
<protein>
    <recommendedName>
        <fullName evidence="2">AB hydrolase-1 domain-containing protein</fullName>
    </recommendedName>
</protein>
<keyword evidence="1" id="KW-0732">Signal</keyword>
<dbReference type="InterPro" id="IPR000073">
    <property type="entry name" value="AB_hydrolase_1"/>
</dbReference>
<sequence length="350" mass="38804">MLFIWIYLLSVFHLYTFVDSVVQCEQKNVTVQVPNLLLASITTTESLATWFCWKQGTQLNTNTIVHLTIHGYTYDHTYWAFPYQSPKYCYVDYVIKNSNGSIVVLNIDRIGIGLSSKPDAIDVTIDSNANVISQLTTYIHNGAYQGIQFTNIILVSHSLGTLIAWTVASQTSYNQYIRGIIATGWLHVPNPVGTAAVVASIYPAQLDPVTSQQSVPLLYVTTNPANNTRQNIFYNINDADPNVIQVDDQTKHTGTVGELATLGLAILPTVTLSIPSNIPVLAVMGQYDIIFCTPLVLSCDTSSIIILRESSSYLSAIDSFVLPNSGHDINLHLNSQDWYEKALNWTLQHL</sequence>
<proteinExistence type="predicted"/>
<comment type="caution">
    <text evidence="3">The sequence shown here is derived from an EMBL/GenBank/DDBJ whole genome shotgun (WGS) entry which is preliminary data.</text>
</comment>
<evidence type="ECO:0000259" key="2">
    <source>
        <dbReference type="Pfam" id="PF12697"/>
    </source>
</evidence>
<accession>A0A814P986</accession>
<feature type="domain" description="AB hydrolase-1" evidence="2">
    <location>
        <begin position="69"/>
        <end position="331"/>
    </location>
</feature>
<feature type="signal peptide" evidence="1">
    <location>
        <begin position="1"/>
        <end position="20"/>
    </location>
</feature>
<evidence type="ECO:0000256" key="1">
    <source>
        <dbReference type="SAM" id="SignalP"/>
    </source>
</evidence>
<gene>
    <name evidence="3" type="ORF">VCS650_LOCUS20208</name>
</gene>
<reference evidence="3" key="1">
    <citation type="submission" date="2021-02" db="EMBL/GenBank/DDBJ databases">
        <authorList>
            <person name="Nowell W R."/>
        </authorList>
    </citation>
    <scope>NUCLEOTIDE SEQUENCE</scope>
</reference>
<name>A0A814P986_9BILA</name>
<feature type="chain" id="PRO_5032689521" description="AB hydrolase-1 domain-containing protein" evidence="1">
    <location>
        <begin position="21"/>
        <end position="350"/>
    </location>
</feature>
<evidence type="ECO:0000313" key="3">
    <source>
        <dbReference type="EMBL" id="CAF1103012.1"/>
    </source>
</evidence>
<dbReference type="OrthoDB" id="190201at2759"/>
<dbReference type="SUPFAM" id="SSF53474">
    <property type="entry name" value="alpha/beta-Hydrolases"/>
    <property type="match status" value="1"/>
</dbReference>
<dbReference type="EMBL" id="CAJNON010000207">
    <property type="protein sequence ID" value="CAF1103012.1"/>
    <property type="molecule type" value="Genomic_DNA"/>
</dbReference>